<comment type="caution">
    <text evidence="9">The sequence shown here is derived from an EMBL/GenBank/DDBJ whole genome shotgun (WGS) entry which is preliminary data.</text>
</comment>
<proteinExistence type="predicted"/>
<feature type="transmembrane region" description="Helical" evidence="7">
    <location>
        <begin position="342"/>
        <end position="361"/>
    </location>
</feature>
<keyword evidence="3 7" id="KW-0812">Transmembrane</keyword>
<dbReference type="EMBL" id="JBHMBS010000007">
    <property type="protein sequence ID" value="MFB9677227.1"/>
    <property type="molecule type" value="Genomic_DNA"/>
</dbReference>
<dbReference type="InterPro" id="IPR038770">
    <property type="entry name" value="Na+/solute_symporter_sf"/>
</dbReference>
<feature type="transmembrane region" description="Helical" evidence="7">
    <location>
        <begin position="128"/>
        <end position="148"/>
    </location>
</feature>
<organism evidence="9 10">
    <name type="scientific">Streptosporangium vulgare</name>
    <dbReference type="NCBI Taxonomy" id="46190"/>
    <lineage>
        <taxon>Bacteria</taxon>
        <taxon>Bacillati</taxon>
        <taxon>Actinomycetota</taxon>
        <taxon>Actinomycetes</taxon>
        <taxon>Streptosporangiales</taxon>
        <taxon>Streptosporangiaceae</taxon>
        <taxon>Streptosporangium</taxon>
    </lineage>
</organism>
<keyword evidence="6 7" id="KW-0472">Membrane</keyword>
<keyword evidence="4 7" id="KW-1133">Transmembrane helix</keyword>
<feature type="transmembrane region" description="Helical" evidence="7">
    <location>
        <begin position="250"/>
        <end position="267"/>
    </location>
</feature>
<evidence type="ECO:0000256" key="2">
    <source>
        <dbReference type="ARBA" id="ARBA00022448"/>
    </source>
</evidence>
<feature type="domain" description="Cation/H+ exchanger transmembrane" evidence="8">
    <location>
        <begin position="14"/>
        <end position="392"/>
    </location>
</feature>
<evidence type="ECO:0000256" key="6">
    <source>
        <dbReference type="ARBA" id="ARBA00023136"/>
    </source>
</evidence>
<evidence type="ECO:0000313" key="10">
    <source>
        <dbReference type="Proteomes" id="UP001589610"/>
    </source>
</evidence>
<sequence length="675" mass="69964">MDLLLLDLVIVLAAARLFGALARRLGQPPVIGEIVAGILLGPTLLGPLIGDRLFGPEMRPPLQALANVGLVLFMFVVGLELDQKLVRGKGRIAVTVALGSTVVPFVLGCVLALSIAGEHVGGDRTLPFVLFMGAAMAATAFPVLARILTDRGMQRITLGGLALASAAVIDVLAWTVLAVVVGIAGAGEAEGQWKVLLALPYALVMFLVVKPLLARLVPAYERAGRLTPGLLSLVLIGLIGSAWATEWMHVHFIFGAFVFGTVMPREGAERLNHEILERLEQLAVLLLLPMFFVVAGLNVNLRELDLSSLGTLAAILAVAIGGKLLGSYAAARTQRLPARQSWTLAALLNTRGLTEIVILTVGLQKGVLDDELYSLMVVMALVTTAMTGPLVRRLYPDRRVARDIADAERAALGVTAAHRVLVIVPEPPAEQAPLVGLATTLALSKAPSEVVLGHLRPYPAGRLEVGSGLSSELAELAETLQELETLAATARERGSDSRVVSRFSADVAGELPGLASGALPDLLVLPAGVPGHAGVRDGATCRVVTVTAAVSQSPFLFEGAGPGSEPGPVAVHHGSGDDAAAHVALTLAMLLGCPLVLTGGNRASALAQRLVRLGVEAGSGPVPEGALVVAADTVNAPEGAHLLVRAEQDADPVDWAGAVSALRGLLSPVTPVVRP</sequence>
<comment type="subcellular location">
    <subcellularLocation>
        <location evidence="1">Membrane</location>
        <topology evidence="1">Multi-pass membrane protein</topology>
    </subcellularLocation>
</comment>
<dbReference type="Pfam" id="PF00999">
    <property type="entry name" value="Na_H_Exchanger"/>
    <property type="match status" value="1"/>
</dbReference>
<keyword evidence="2" id="KW-0813">Transport</keyword>
<keyword evidence="10" id="KW-1185">Reference proteome</keyword>
<evidence type="ECO:0000256" key="4">
    <source>
        <dbReference type="ARBA" id="ARBA00022989"/>
    </source>
</evidence>
<evidence type="ECO:0000259" key="8">
    <source>
        <dbReference type="Pfam" id="PF00999"/>
    </source>
</evidence>
<feature type="transmembrane region" description="Helical" evidence="7">
    <location>
        <begin position="195"/>
        <end position="214"/>
    </location>
</feature>
<dbReference type="InterPro" id="IPR006153">
    <property type="entry name" value="Cation/H_exchanger_TM"/>
</dbReference>
<feature type="transmembrane region" description="Helical" evidence="7">
    <location>
        <begin position="160"/>
        <end position="183"/>
    </location>
</feature>
<evidence type="ECO:0000256" key="5">
    <source>
        <dbReference type="ARBA" id="ARBA00023065"/>
    </source>
</evidence>
<protein>
    <submittedName>
        <fullName evidence="9">Cation:proton antiporter</fullName>
    </submittedName>
</protein>
<dbReference type="PANTHER" id="PTHR32468:SF0">
    <property type="entry name" value="K(+)_H(+) ANTIPORTER 1"/>
    <property type="match status" value="1"/>
</dbReference>
<feature type="transmembrane region" description="Helical" evidence="7">
    <location>
        <begin position="62"/>
        <end position="81"/>
    </location>
</feature>
<evidence type="ECO:0000256" key="1">
    <source>
        <dbReference type="ARBA" id="ARBA00004141"/>
    </source>
</evidence>
<evidence type="ECO:0000313" key="9">
    <source>
        <dbReference type="EMBL" id="MFB9677227.1"/>
    </source>
</evidence>
<feature type="transmembrane region" description="Helical" evidence="7">
    <location>
        <begin position="279"/>
        <end position="297"/>
    </location>
</feature>
<name>A0ABV5TDP1_9ACTN</name>
<accession>A0ABV5TDP1</accession>
<dbReference type="Gene3D" id="1.20.1530.20">
    <property type="match status" value="1"/>
</dbReference>
<feature type="transmembrane region" description="Helical" evidence="7">
    <location>
        <begin position="226"/>
        <end position="244"/>
    </location>
</feature>
<dbReference type="InterPro" id="IPR050794">
    <property type="entry name" value="CPA2_transporter"/>
</dbReference>
<keyword evidence="5" id="KW-0406">Ion transport</keyword>
<evidence type="ECO:0000256" key="7">
    <source>
        <dbReference type="SAM" id="Phobius"/>
    </source>
</evidence>
<dbReference type="Proteomes" id="UP001589610">
    <property type="component" value="Unassembled WGS sequence"/>
</dbReference>
<reference evidence="9 10" key="1">
    <citation type="submission" date="2024-09" db="EMBL/GenBank/DDBJ databases">
        <authorList>
            <person name="Sun Q."/>
            <person name="Mori K."/>
        </authorList>
    </citation>
    <scope>NUCLEOTIDE SEQUENCE [LARGE SCALE GENOMIC DNA]</scope>
    <source>
        <strain evidence="9 10">JCM 3028</strain>
    </source>
</reference>
<dbReference type="PANTHER" id="PTHR32468">
    <property type="entry name" value="CATION/H + ANTIPORTER"/>
    <property type="match status" value="1"/>
</dbReference>
<gene>
    <name evidence="9" type="ORF">ACFFRH_17250</name>
</gene>
<dbReference type="RefSeq" id="WP_386157936.1">
    <property type="nucleotide sequence ID" value="NZ_JBHMBS010000007.1"/>
</dbReference>
<feature type="transmembrane region" description="Helical" evidence="7">
    <location>
        <begin position="373"/>
        <end position="391"/>
    </location>
</feature>
<feature type="transmembrane region" description="Helical" evidence="7">
    <location>
        <begin position="93"/>
        <end position="116"/>
    </location>
</feature>
<feature type="transmembrane region" description="Helical" evidence="7">
    <location>
        <begin position="309"/>
        <end position="330"/>
    </location>
</feature>
<evidence type="ECO:0000256" key="3">
    <source>
        <dbReference type="ARBA" id="ARBA00022692"/>
    </source>
</evidence>